<protein>
    <submittedName>
        <fullName evidence="6">Putative vacuolar assembly/sorting</fullName>
    </submittedName>
</protein>
<evidence type="ECO:0000256" key="4">
    <source>
        <dbReference type="PROSITE-ProRule" id="PRU01006"/>
    </source>
</evidence>
<dbReference type="Pfam" id="PF10366">
    <property type="entry name" value="Vps39_1"/>
    <property type="match status" value="1"/>
</dbReference>
<feature type="domain" description="CNH" evidence="5">
    <location>
        <begin position="14"/>
        <end position="313"/>
    </location>
</feature>
<dbReference type="GO" id="GO:0012505">
    <property type="term" value="C:endomembrane system"/>
    <property type="evidence" value="ECO:0007669"/>
    <property type="project" value="UniProtKB-SubCell"/>
</dbReference>
<dbReference type="InterPro" id="IPR000547">
    <property type="entry name" value="Clathrin_H-chain/VPS_repeat"/>
</dbReference>
<dbReference type="Pfam" id="PF00780">
    <property type="entry name" value="CNH"/>
    <property type="match status" value="1"/>
</dbReference>
<evidence type="ECO:0000313" key="6">
    <source>
        <dbReference type="EMBL" id="NOV46146.1"/>
    </source>
</evidence>
<evidence type="ECO:0000256" key="2">
    <source>
        <dbReference type="ARBA" id="ARBA00023136"/>
    </source>
</evidence>
<dbReference type="GO" id="GO:0006914">
    <property type="term" value="P:autophagy"/>
    <property type="evidence" value="ECO:0007669"/>
    <property type="project" value="TreeGrafter"/>
</dbReference>
<evidence type="ECO:0000256" key="3">
    <source>
        <dbReference type="ARBA" id="ARBA00038201"/>
    </source>
</evidence>
<dbReference type="Pfam" id="PF10367">
    <property type="entry name" value="zf-Vps39_C"/>
    <property type="match status" value="1"/>
</dbReference>
<comment type="subcellular location">
    <subcellularLocation>
        <location evidence="1">Endomembrane system</location>
        <topology evidence="1">Peripheral membrane protein</topology>
    </subcellularLocation>
</comment>
<sequence length="913" mass="104670">MHEAYDFIKLLKLTVQIESIAAYDDKLLVGTRQGHLLMYSVSQNPSSLSSPASPTSSNSINNEIQQSKLDVQLLRYNKTFSKRPIQQLHIVPQCNLLFSLSDGVVNVHDTTGINFPLIHTANKTKGASLFVLDVQETKSMTGEITYLIRCCVVVKRKLQLYYWKLGELKPLQDDLTTPDIAKTISWSSDTLCVGFKGEYALFSLSELSQTDLFPISSSKSQEPCTANISKQGTFALCRDGQSVLVNSKGVAEKTKAVKWTEPPVALVYDDPYLLALLPTTDTVEIRTIDPPLLIQTVAELNRARIMCRCIYTTDPLIVSGNTSSLTTEPAAVTKRNITYVASVAQVWCLAAVDVAIQRQKLLEQREFQLALQLTNISNEREEEKREKIHHIQTLYAFDLFNNKKFHESMNEFLKLETDPYEVIRLFPDLISTSVSKETDVQYSLNMPNKLQDRDLENGLMALIQYLTEVRHKIQGEGKLNNKQVDSKTLKSSAQLLQIIDTTLLKCYLQTNDALVAPLLRLNHCHLAETEQTLKKYQKYSDLIILYQTNEKHEKALELLKQQSTEIDSSLRGYDRTVQYLQKLGAEHIDLIFAFSRWVLEKHPEEGLKIFTEDIMEVESLPRARVLDFLLKNHKDLVIPYLEHVVHYWEDKNQLLHNALVYQYREKLQELMTSKSKNESHCQHIKMKLLKFLEESNNYNSEVVLVHFPYDALFEERALILGKLGKHDKSLGIYVQVLGDTKKAVEYCNKIYEKKVLGYEEIYVVLIKLLLTPSQNNECTHFPGIPLHPRATQADLEKALELLEKYAQRIPALDVLSVLPDTVPIYRIRQFLETRLHDNLNGRRQTQLLKSLLCAEHLQIQEQRIQHESQNVLITENNVCQVCKKRFGNQSAFVRYPNNDIVHFSCQDKKLCPS</sequence>
<dbReference type="InterPro" id="IPR019453">
    <property type="entry name" value="VPS39/TGFA1_Znf"/>
</dbReference>
<dbReference type="PANTHER" id="PTHR12894">
    <property type="entry name" value="CNH DOMAIN CONTAINING"/>
    <property type="match status" value="1"/>
</dbReference>
<dbReference type="GO" id="GO:0016020">
    <property type="term" value="C:membrane"/>
    <property type="evidence" value="ECO:0007669"/>
    <property type="project" value="TreeGrafter"/>
</dbReference>
<proteinExistence type="inferred from homology"/>
<dbReference type="GO" id="GO:0006886">
    <property type="term" value="P:intracellular protein transport"/>
    <property type="evidence" value="ECO:0007669"/>
    <property type="project" value="UniProtKB-UniRule"/>
</dbReference>
<feature type="repeat" description="CHCR" evidence="4">
    <location>
        <begin position="613"/>
        <end position="773"/>
    </location>
</feature>
<dbReference type="PROSITE" id="PS50219">
    <property type="entry name" value="CNH"/>
    <property type="match status" value="1"/>
</dbReference>
<dbReference type="PROSITE" id="PS50236">
    <property type="entry name" value="CHCR"/>
    <property type="match status" value="1"/>
</dbReference>
<comment type="similarity">
    <text evidence="3">Belongs to the VAM6/VPS39 family.</text>
</comment>
<dbReference type="GO" id="GO:0034058">
    <property type="term" value="P:endosomal vesicle fusion"/>
    <property type="evidence" value="ECO:0007669"/>
    <property type="project" value="TreeGrafter"/>
</dbReference>
<name>A0A6M2DJC9_XENCH</name>
<organism evidence="6">
    <name type="scientific">Xenopsylla cheopis</name>
    <name type="common">Oriental rat flea</name>
    <name type="synonym">Pulex cheopis</name>
    <dbReference type="NCBI Taxonomy" id="163159"/>
    <lineage>
        <taxon>Eukaryota</taxon>
        <taxon>Metazoa</taxon>
        <taxon>Ecdysozoa</taxon>
        <taxon>Arthropoda</taxon>
        <taxon>Hexapoda</taxon>
        <taxon>Insecta</taxon>
        <taxon>Pterygota</taxon>
        <taxon>Neoptera</taxon>
        <taxon>Endopterygota</taxon>
        <taxon>Siphonaptera</taxon>
        <taxon>Pulicidae</taxon>
        <taxon>Xenopsyllinae</taxon>
        <taxon>Xenopsylla</taxon>
    </lineage>
</organism>
<dbReference type="SMART" id="SM00036">
    <property type="entry name" value="CNH"/>
    <property type="match status" value="1"/>
</dbReference>
<accession>A0A6M2DJC9</accession>
<dbReference type="GO" id="GO:0005737">
    <property type="term" value="C:cytoplasm"/>
    <property type="evidence" value="ECO:0007669"/>
    <property type="project" value="TreeGrafter"/>
</dbReference>
<dbReference type="PANTHER" id="PTHR12894:SF49">
    <property type="entry name" value="VAM6_VPS39-LIKE PROTEIN"/>
    <property type="match status" value="1"/>
</dbReference>
<evidence type="ECO:0000256" key="1">
    <source>
        <dbReference type="ARBA" id="ARBA00004184"/>
    </source>
</evidence>
<dbReference type="InterPro" id="IPR001180">
    <property type="entry name" value="CNH_dom"/>
</dbReference>
<dbReference type="InterPro" id="IPR032914">
    <property type="entry name" value="Vam6/VPS39/TRAP1"/>
</dbReference>
<keyword evidence="2" id="KW-0472">Membrane</keyword>
<evidence type="ECO:0000259" key="5">
    <source>
        <dbReference type="PROSITE" id="PS50219"/>
    </source>
</evidence>
<dbReference type="AlphaFoldDB" id="A0A6M2DJC9"/>
<reference evidence="6" key="1">
    <citation type="submission" date="2020-03" db="EMBL/GenBank/DDBJ databases">
        <title>Transcriptomic Profiling of the Digestive Tract of the Rat Flea, Xenopsylla cheopis, Following Blood Feeding and Infection with Yersinia pestis.</title>
        <authorList>
            <person name="Bland D.M."/>
            <person name="Martens C.A."/>
            <person name="Virtaneva K."/>
            <person name="Kanakabandi K."/>
            <person name="Long D."/>
            <person name="Rosenke R."/>
            <person name="Saturday G.A."/>
            <person name="Hoyt F.H."/>
            <person name="Bruno D.P."/>
            <person name="Ribeiro J.M.C."/>
            <person name="Hinnebusch J."/>
        </authorList>
    </citation>
    <scope>NUCLEOTIDE SEQUENCE</scope>
</reference>
<dbReference type="EMBL" id="GIIL01002420">
    <property type="protein sequence ID" value="NOV46146.1"/>
    <property type="molecule type" value="Transcribed_RNA"/>
</dbReference>
<dbReference type="InterPro" id="IPR019452">
    <property type="entry name" value="VPS39/TGF_beta_rcpt-assoc_1"/>
</dbReference>